<name>A0ABD1Q9X2_9LAMI</name>
<evidence type="ECO:0000313" key="2">
    <source>
        <dbReference type="EMBL" id="KAL2471506.1"/>
    </source>
</evidence>
<dbReference type="Proteomes" id="UP001604336">
    <property type="component" value="Unassembled WGS sequence"/>
</dbReference>
<dbReference type="Pfam" id="PF00078">
    <property type="entry name" value="RVT_1"/>
    <property type="match status" value="1"/>
</dbReference>
<dbReference type="EMBL" id="JBFOLK010000012">
    <property type="protein sequence ID" value="KAL2471506.1"/>
    <property type="molecule type" value="Genomic_DNA"/>
</dbReference>
<dbReference type="InterPro" id="IPR000477">
    <property type="entry name" value="RT_dom"/>
</dbReference>
<dbReference type="InterPro" id="IPR053134">
    <property type="entry name" value="RNA-dir_DNA_polymerase"/>
</dbReference>
<dbReference type="PANTHER" id="PTHR24559">
    <property type="entry name" value="TRANSPOSON TY3-I GAG-POL POLYPROTEIN"/>
    <property type="match status" value="1"/>
</dbReference>
<gene>
    <name evidence="2" type="ORF">Adt_39642</name>
</gene>
<sequence>MICIDFSDLNQACPKDSFSLPRIDQLLDATASHKLLSFMDAYSGYNQIPMLAGDEGHTSFIMDRGIYCYEMMSFSLKNAGATYQRLVNRMFVGQIVLRNYRMKLNPLRCAFIVASGKFLGYMVNQRGIEANPKKIRALIEMRSSSSPKEVQSLTGRLAALNWFISKVTDRCQPFFQTIKAGKREEGPVQLSVYYVRKAFQDVGTSQFDISYMPRPSIKGQVLVDFVAEFAHIPEGSLEARPEEVPTWKLYVDGSSSEAGAGAEILLSALTATISTARFA</sequence>
<dbReference type="AlphaFoldDB" id="A0ABD1Q9X2"/>
<keyword evidence="3" id="KW-1185">Reference proteome</keyword>
<protein>
    <submittedName>
        <fullName evidence="2">Ribonuclease H</fullName>
    </submittedName>
</protein>
<dbReference type="CDD" id="cd01647">
    <property type="entry name" value="RT_LTR"/>
    <property type="match status" value="1"/>
</dbReference>
<proteinExistence type="predicted"/>
<dbReference type="InterPro" id="IPR043502">
    <property type="entry name" value="DNA/RNA_pol_sf"/>
</dbReference>
<comment type="caution">
    <text evidence="2">The sequence shown here is derived from an EMBL/GenBank/DDBJ whole genome shotgun (WGS) entry which is preliminary data.</text>
</comment>
<evidence type="ECO:0000259" key="1">
    <source>
        <dbReference type="Pfam" id="PF00078"/>
    </source>
</evidence>
<dbReference type="InterPro" id="IPR043128">
    <property type="entry name" value="Rev_trsase/Diguanyl_cyclase"/>
</dbReference>
<accession>A0ABD1Q9X2</accession>
<organism evidence="2 3">
    <name type="scientific">Abeliophyllum distichum</name>
    <dbReference type="NCBI Taxonomy" id="126358"/>
    <lineage>
        <taxon>Eukaryota</taxon>
        <taxon>Viridiplantae</taxon>
        <taxon>Streptophyta</taxon>
        <taxon>Embryophyta</taxon>
        <taxon>Tracheophyta</taxon>
        <taxon>Spermatophyta</taxon>
        <taxon>Magnoliopsida</taxon>
        <taxon>eudicotyledons</taxon>
        <taxon>Gunneridae</taxon>
        <taxon>Pentapetalae</taxon>
        <taxon>asterids</taxon>
        <taxon>lamiids</taxon>
        <taxon>Lamiales</taxon>
        <taxon>Oleaceae</taxon>
        <taxon>Forsythieae</taxon>
        <taxon>Abeliophyllum</taxon>
    </lineage>
</organism>
<reference evidence="3" key="1">
    <citation type="submission" date="2024-07" db="EMBL/GenBank/DDBJ databases">
        <title>Two chromosome-level genome assemblies of Korean endemic species Abeliophyllum distichum and Forsythia ovata (Oleaceae).</title>
        <authorList>
            <person name="Jang H."/>
        </authorList>
    </citation>
    <scope>NUCLEOTIDE SEQUENCE [LARGE SCALE GENOMIC DNA]</scope>
</reference>
<dbReference type="Gene3D" id="3.30.70.270">
    <property type="match status" value="1"/>
</dbReference>
<evidence type="ECO:0000313" key="3">
    <source>
        <dbReference type="Proteomes" id="UP001604336"/>
    </source>
</evidence>
<feature type="domain" description="Reverse transcriptase" evidence="1">
    <location>
        <begin position="3"/>
        <end position="91"/>
    </location>
</feature>
<dbReference type="PANTHER" id="PTHR24559:SF431">
    <property type="entry name" value="RNA-DIRECTED DNA POLYMERASE HOMOLOG"/>
    <property type="match status" value="1"/>
</dbReference>
<dbReference type="SUPFAM" id="SSF56672">
    <property type="entry name" value="DNA/RNA polymerases"/>
    <property type="match status" value="1"/>
</dbReference>